<keyword evidence="3" id="KW-0597">Phosphoprotein</keyword>
<dbReference type="SUPFAM" id="SSF51556">
    <property type="entry name" value="Metallo-dependent hydrolases"/>
    <property type="match status" value="1"/>
</dbReference>
<dbReference type="PANTHER" id="PTHR11647">
    <property type="entry name" value="HYDRANTOINASE/DIHYDROPYRIMIDINASE FAMILY MEMBER"/>
    <property type="match status" value="1"/>
</dbReference>
<evidence type="ECO:0000256" key="2">
    <source>
        <dbReference type="ARBA" id="ARBA00008829"/>
    </source>
</evidence>
<dbReference type="InterPro" id="IPR032466">
    <property type="entry name" value="Metal_Hydrolase"/>
</dbReference>
<dbReference type="FunFam" id="3.20.20.140:FF:000217">
    <property type="entry name" value="Dihydropyrimidinase-related protein 1"/>
    <property type="match status" value="1"/>
</dbReference>
<dbReference type="InterPro" id="IPR050378">
    <property type="entry name" value="Metallo-dep_Hydrolases_sf"/>
</dbReference>
<dbReference type="InterPro" id="IPR011059">
    <property type="entry name" value="Metal-dep_hydrolase_composite"/>
</dbReference>
<accession>A0A0F9RJS1</accession>
<dbReference type="AlphaFoldDB" id="A0A0F9RJS1"/>
<name>A0A0F9RJS1_9ZZZZ</name>
<comment type="similarity">
    <text evidence="2">Belongs to the metallo-dependent hydrolases superfamily. Hydantoinase/dihydropyrimidinase family.</text>
</comment>
<evidence type="ECO:0000313" key="5">
    <source>
        <dbReference type="EMBL" id="KKN50087.1"/>
    </source>
</evidence>
<organism evidence="5">
    <name type="scientific">marine sediment metagenome</name>
    <dbReference type="NCBI Taxonomy" id="412755"/>
    <lineage>
        <taxon>unclassified sequences</taxon>
        <taxon>metagenomes</taxon>
        <taxon>ecological metagenomes</taxon>
    </lineage>
</organism>
<feature type="domain" description="Amidohydrolase-related" evidence="4">
    <location>
        <begin position="55"/>
        <end position="423"/>
    </location>
</feature>
<proteinExistence type="inferred from homology"/>
<dbReference type="GO" id="GO:0016812">
    <property type="term" value="F:hydrolase activity, acting on carbon-nitrogen (but not peptide) bonds, in cyclic amides"/>
    <property type="evidence" value="ECO:0007669"/>
    <property type="project" value="TreeGrafter"/>
</dbReference>
<dbReference type="SUPFAM" id="SSF51338">
    <property type="entry name" value="Composite domain of metallo-dependent hydrolases"/>
    <property type="match status" value="2"/>
</dbReference>
<dbReference type="PANTHER" id="PTHR11647:SF1">
    <property type="entry name" value="COLLAPSIN RESPONSE MEDIATOR PROTEIN"/>
    <property type="match status" value="1"/>
</dbReference>
<evidence type="ECO:0000259" key="4">
    <source>
        <dbReference type="Pfam" id="PF01979"/>
    </source>
</evidence>
<evidence type="ECO:0000256" key="1">
    <source>
        <dbReference type="ARBA" id="ARBA00001947"/>
    </source>
</evidence>
<comment type="caution">
    <text evidence="5">The sequence shown here is derived from an EMBL/GenBank/DDBJ whole genome shotgun (WGS) entry which is preliminary data.</text>
</comment>
<dbReference type="Gene3D" id="3.20.20.140">
    <property type="entry name" value="Metal-dependent hydrolases"/>
    <property type="match status" value="1"/>
</dbReference>
<dbReference type="Gene3D" id="2.30.40.10">
    <property type="entry name" value="Urease, subunit C, domain 1"/>
    <property type="match status" value="1"/>
</dbReference>
<dbReference type="GO" id="GO:0005829">
    <property type="term" value="C:cytosol"/>
    <property type="evidence" value="ECO:0007669"/>
    <property type="project" value="TreeGrafter"/>
</dbReference>
<protein>
    <recommendedName>
        <fullName evidence="4">Amidohydrolase-related domain-containing protein</fullName>
    </recommendedName>
</protein>
<dbReference type="InterPro" id="IPR006680">
    <property type="entry name" value="Amidohydro-rel"/>
</dbReference>
<reference evidence="5" key="1">
    <citation type="journal article" date="2015" name="Nature">
        <title>Complex archaea that bridge the gap between prokaryotes and eukaryotes.</title>
        <authorList>
            <person name="Spang A."/>
            <person name="Saw J.H."/>
            <person name="Jorgensen S.L."/>
            <person name="Zaremba-Niedzwiedzka K."/>
            <person name="Martijn J."/>
            <person name="Lind A.E."/>
            <person name="van Eijk R."/>
            <person name="Schleper C."/>
            <person name="Guy L."/>
            <person name="Ettema T.J."/>
        </authorList>
    </citation>
    <scope>NUCLEOTIDE SEQUENCE</scope>
</reference>
<sequence length="459" mass="50556">MKIKTADMAIKGGILVNSKGVRQADIFIKDGIVDSIEPHYSAKPATKIIDASGKFVLPGIIDAHLHPVYADRIDTLSKAAACGGITTLIPYIGAVKAWGKTGTIFDAVKDFIEEGEKNSVVDFGIHCTLTRDDMDKMATMIPKVVEMGVISFKAFMAYARRGMKLEDEELMKSMEILAENGASLAVHAENGNILDYLEDRFTDQGSLGPEFYPATHPSLAEAEAIFRVLTLAKVIKCPIYLPHVSAYESLEVIRLFKGWGEPVFFTETCPHYLTFTDEEMKKRGALAKMAPPLRKKKDVEAVWKAVEEGLIDVISSDAAGHLVKTKEPLWDNIFKSPYGIPGLETMFTVAYDEGVNKGKITLPHLVKLTCENPARIFGLYPRKGVLQEDSDADVVIFDPGVSHTIKAKNQHLKVDYSMYEGKVCMGSPILVIQRGNILMEEGELKAEPGQGKYIPGKKD</sequence>
<gene>
    <name evidence="5" type="ORF">LCGC14_0636380</name>
</gene>
<dbReference type="Pfam" id="PF01979">
    <property type="entry name" value="Amidohydro_1"/>
    <property type="match status" value="1"/>
</dbReference>
<evidence type="ECO:0000256" key="3">
    <source>
        <dbReference type="ARBA" id="ARBA00022553"/>
    </source>
</evidence>
<dbReference type="EMBL" id="LAZR01001134">
    <property type="protein sequence ID" value="KKN50087.1"/>
    <property type="molecule type" value="Genomic_DNA"/>
</dbReference>
<comment type="cofactor">
    <cofactor evidence="1">
        <name>Zn(2+)</name>
        <dbReference type="ChEBI" id="CHEBI:29105"/>
    </cofactor>
</comment>